<dbReference type="AlphaFoldDB" id="A0AAD5TB62"/>
<dbReference type="Proteomes" id="UP001212152">
    <property type="component" value="Unassembled WGS sequence"/>
</dbReference>
<dbReference type="EMBL" id="JADGJQ010000159">
    <property type="protein sequence ID" value="KAJ3166777.1"/>
    <property type="molecule type" value="Genomic_DNA"/>
</dbReference>
<gene>
    <name evidence="2" type="ORF">HDU87_001921</name>
</gene>
<feature type="compositionally biased region" description="Basic and acidic residues" evidence="1">
    <location>
        <begin position="226"/>
        <end position="238"/>
    </location>
</feature>
<protein>
    <submittedName>
        <fullName evidence="2">Uncharacterized protein</fullName>
    </submittedName>
</protein>
<evidence type="ECO:0000313" key="3">
    <source>
        <dbReference type="Proteomes" id="UP001212152"/>
    </source>
</evidence>
<name>A0AAD5TB62_9FUNG</name>
<sequence>MVYEFDEHEYLHPGLTLKGLISQLKFCKEGIASFHDETADSKLASAEKVIRGLREFFGPREPYFIQILDQTIDALTERGSNGQRHVRQAHLLDELTRNFNFGKSELADLKSLGAVERLSMMEEVFASAQAIYRNNEQELPAFIQVMELTLDALTVNFVDEYGERRRRVREVVSPNANVAPLPSPGPSELVPALPALVDEEEEENDAIRENRRPHTKLSSSDVMETDEPRTQVKPADDERLAERAAERVTSREMVLKEHPAYRKLISEWLAHSSTLPFEVTTQQSIQVGVRNLVLGIGHNLCHSHASLFWTIIRYVALHHKLKRASKVEKNELIGIMKQAKLHSCEMERRYAGFFAELYDVLGGGFLIVAARDLVALRKSFKPFKGSVRFTVPVRDKFKVARRSFEECIDCEDSEHSAGLTVYDKVIKTMIDAIIADDQPCVDAAIQAFQDTVARP</sequence>
<proteinExistence type="predicted"/>
<comment type="caution">
    <text evidence="2">The sequence shown here is derived from an EMBL/GenBank/DDBJ whole genome shotgun (WGS) entry which is preliminary data.</text>
</comment>
<evidence type="ECO:0000256" key="1">
    <source>
        <dbReference type="SAM" id="MobiDB-lite"/>
    </source>
</evidence>
<accession>A0AAD5TB62</accession>
<keyword evidence="3" id="KW-1185">Reference proteome</keyword>
<organism evidence="2 3">
    <name type="scientific">Geranomyces variabilis</name>
    <dbReference type="NCBI Taxonomy" id="109894"/>
    <lineage>
        <taxon>Eukaryota</taxon>
        <taxon>Fungi</taxon>
        <taxon>Fungi incertae sedis</taxon>
        <taxon>Chytridiomycota</taxon>
        <taxon>Chytridiomycota incertae sedis</taxon>
        <taxon>Chytridiomycetes</taxon>
        <taxon>Spizellomycetales</taxon>
        <taxon>Powellomycetaceae</taxon>
        <taxon>Geranomyces</taxon>
    </lineage>
</organism>
<feature type="region of interest" description="Disordered" evidence="1">
    <location>
        <begin position="198"/>
        <end position="238"/>
    </location>
</feature>
<reference evidence="2" key="1">
    <citation type="submission" date="2020-05" db="EMBL/GenBank/DDBJ databases">
        <title>Phylogenomic resolution of chytrid fungi.</title>
        <authorList>
            <person name="Stajich J.E."/>
            <person name="Amses K."/>
            <person name="Simmons R."/>
            <person name="Seto K."/>
            <person name="Myers J."/>
            <person name="Bonds A."/>
            <person name="Quandt C.A."/>
            <person name="Barry K."/>
            <person name="Liu P."/>
            <person name="Grigoriev I."/>
            <person name="Longcore J.E."/>
            <person name="James T.Y."/>
        </authorList>
    </citation>
    <scope>NUCLEOTIDE SEQUENCE</scope>
    <source>
        <strain evidence="2">JEL0379</strain>
    </source>
</reference>
<evidence type="ECO:0000313" key="2">
    <source>
        <dbReference type="EMBL" id="KAJ3166777.1"/>
    </source>
</evidence>